<dbReference type="InterPro" id="IPR020422">
    <property type="entry name" value="TYR_PHOSPHATASE_DUAL_dom"/>
</dbReference>
<dbReference type="Gene3D" id="3.90.190.10">
    <property type="entry name" value="Protein tyrosine phosphatase superfamily"/>
    <property type="match status" value="1"/>
</dbReference>
<feature type="domain" description="Tyrosine specific protein phosphatases" evidence="4">
    <location>
        <begin position="1"/>
        <end position="55"/>
    </location>
</feature>
<name>K3WQR5_GLOUD</name>
<reference evidence="6" key="2">
    <citation type="submission" date="2010-04" db="EMBL/GenBank/DDBJ databases">
        <authorList>
            <person name="Buell R."/>
            <person name="Hamilton J."/>
            <person name="Hostetler J."/>
        </authorList>
    </citation>
    <scope>NUCLEOTIDE SEQUENCE [LARGE SCALE GENOMIC DNA]</scope>
    <source>
        <strain evidence="6">DAOM:BR144</strain>
    </source>
</reference>
<evidence type="ECO:0000256" key="2">
    <source>
        <dbReference type="ARBA" id="ARBA00022912"/>
    </source>
</evidence>
<sequence length="130" mass="14205">MALDFIDSALLDGGCVLVHCFAGKSRSATLVLAYLIARKQMRLEAALALLQALRPQAQPNSGFLVELALWEQQLESASLEEFEPTACWDSALVTKMALTATMEGGDNSDFGGDDGYDRDLILSRDEFEML</sequence>
<evidence type="ECO:0000313" key="6">
    <source>
        <dbReference type="Proteomes" id="UP000019132"/>
    </source>
</evidence>
<keyword evidence="1" id="KW-0378">Hydrolase</keyword>
<dbReference type="Pfam" id="PF00782">
    <property type="entry name" value="DSPc"/>
    <property type="match status" value="1"/>
</dbReference>
<reference evidence="6" key="1">
    <citation type="journal article" date="2010" name="Genome Biol.">
        <title>Genome sequence of the necrotrophic plant pathogen Pythium ultimum reveals original pathogenicity mechanisms and effector repertoire.</title>
        <authorList>
            <person name="Levesque C.A."/>
            <person name="Brouwer H."/>
            <person name="Cano L."/>
            <person name="Hamilton J.P."/>
            <person name="Holt C."/>
            <person name="Huitema E."/>
            <person name="Raffaele S."/>
            <person name="Robideau G.P."/>
            <person name="Thines M."/>
            <person name="Win J."/>
            <person name="Zerillo M.M."/>
            <person name="Beakes G.W."/>
            <person name="Boore J.L."/>
            <person name="Busam D."/>
            <person name="Dumas B."/>
            <person name="Ferriera S."/>
            <person name="Fuerstenberg S.I."/>
            <person name="Gachon C.M."/>
            <person name="Gaulin E."/>
            <person name="Govers F."/>
            <person name="Grenville-Briggs L."/>
            <person name="Horner N."/>
            <person name="Hostetler J."/>
            <person name="Jiang R.H."/>
            <person name="Johnson J."/>
            <person name="Krajaejun T."/>
            <person name="Lin H."/>
            <person name="Meijer H.J."/>
            <person name="Moore B."/>
            <person name="Morris P."/>
            <person name="Phuntmart V."/>
            <person name="Puiu D."/>
            <person name="Shetty J."/>
            <person name="Stajich J.E."/>
            <person name="Tripathy S."/>
            <person name="Wawra S."/>
            <person name="van West P."/>
            <person name="Whitty B.R."/>
            <person name="Coutinho P.M."/>
            <person name="Henrissat B."/>
            <person name="Martin F."/>
            <person name="Thomas P.D."/>
            <person name="Tyler B.M."/>
            <person name="De Vries R.P."/>
            <person name="Kamoun S."/>
            <person name="Yandell M."/>
            <person name="Tisserat N."/>
            <person name="Buell C.R."/>
        </authorList>
    </citation>
    <scope>NUCLEOTIDE SEQUENCE</scope>
    <source>
        <strain evidence="6">DAOM:BR144</strain>
    </source>
</reference>
<dbReference type="VEuPathDB" id="FungiDB:PYU1_G007291"/>
<dbReference type="InterPro" id="IPR000387">
    <property type="entry name" value="Tyr_Pase_dom"/>
</dbReference>
<feature type="domain" description="Tyrosine-protein phosphatase" evidence="3">
    <location>
        <begin position="1"/>
        <end position="76"/>
    </location>
</feature>
<dbReference type="InterPro" id="IPR029021">
    <property type="entry name" value="Prot-tyrosine_phosphatase-like"/>
</dbReference>
<dbReference type="CDD" id="cd14498">
    <property type="entry name" value="DSP"/>
    <property type="match status" value="1"/>
</dbReference>
<evidence type="ECO:0000259" key="4">
    <source>
        <dbReference type="PROSITE" id="PS50056"/>
    </source>
</evidence>
<dbReference type="EMBL" id="GL376629">
    <property type="status" value="NOT_ANNOTATED_CDS"/>
    <property type="molecule type" value="Genomic_DNA"/>
</dbReference>
<dbReference type="PROSITE" id="PS00383">
    <property type="entry name" value="TYR_PHOSPHATASE_1"/>
    <property type="match status" value="1"/>
</dbReference>
<dbReference type="InterPro" id="IPR000340">
    <property type="entry name" value="Dual-sp_phosphatase_cat-dom"/>
</dbReference>
<dbReference type="GO" id="GO:0008579">
    <property type="term" value="F:JUN kinase phosphatase activity"/>
    <property type="evidence" value="ECO:0007669"/>
    <property type="project" value="TreeGrafter"/>
</dbReference>
<dbReference type="InterPro" id="IPR016130">
    <property type="entry name" value="Tyr_Pase_AS"/>
</dbReference>
<organism evidence="5 6">
    <name type="scientific">Globisporangium ultimum (strain ATCC 200006 / CBS 805.95 / DAOM BR144)</name>
    <name type="common">Pythium ultimum</name>
    <dbReference type="NCBI Taxonomy" id="431595"/>
    <lineage>
        <taxon>Eukaryota</taxon>
        <taxon>Sar</taxon>
        <taxon>Stramenopiles</taxon>
        <taxon>Oomycota</taxon>
        <taxon>Peronosporomycetes</taxon>
        <taxon>Pythiales</taxon>
        <taxon>Pythiaceae</taxon>
        <taxon>Globisporangium</taxon>
    </lineage>
</organism>
<proteinExistence type="predicted"/>
<keyword evidence="2" id="KW-0904">Protein phosphatase</keyword>
<dbReference type="PANTHER" id="PTHR46377:SF1">
    <property type="entry name" value="DUAL SPECIFICITY PROTEIN PHOSPHATASE 19"/>
    <property type="match status" value="1"/>
</dbReference>
<dbReference type="STRING" id="431595.K3WQR5"/>
<accession>K3WQR5</accession>
<dbReference type="PANTHER" id="PTHR46377">
    <property type="entry name" value="DUAL SPECIFICITY PROTEIN PHOSPHATASE 19"/>
    <property type="match status" value="1"/>
</dbReference>
<evidence type="ECO:0000256" key="1">
    <source>
        <dbReference type="ARBA" id="ARBA00022801"/>
    </source>
</evidence>
<dbReference type="InParanoid" id="K3WQR5"/>
<evidence type="ECO:0008006" key="7">
    <source>
        <dbReference type="Google" id="ProtNLM"/>
    </source>
</evidence>
<dbReference type="Proteomes" id="UP000019132">
    <property type="component" value="Unassembled WGS sequence"/>
</dbReference>
<dbReference type="SUPFAM" id="SSF52799">
    <property type="entry name" value="(Phosphotyrosine protein) phosphatases II"/>
    <property type="match status" value="1"/>
</dbReference>
<keyword evidence="6" id="KW-1185">Reference proteome</keyword>
<dbReference type="PROSITE" id="PS50054">
    <property type="entry name" value="TYR_PHOSPHATASE_DUAL"/>
    <property type="match status" value="1"/>
</dbReference>
<evidence type="ECO:0000259" key="3">
    <source>
        <dbReference type="PROSITE" id="PS50054"/>
    </source>
</evidence>
<evidence type="ECO:0000313" key="5">
    <source>
        <dbReference type="EnsemblProtists" id="PYU1_T007307"/>
    </source>
</evidence>
<reference evidence="5" key="3">
    <citation type="submission" date="2015-02" db="UniProtKB">
        <authorList>
            <consortium name="EnsemblProtists"/>
        </authorList>
    </citation>
    <scope>IDENTIFICATION</scope>
    <source>
        <strain evidence="5">DAOM BR144</strain>
    </source>
</reference>
<dbReference type="HOGENOM" id="CLU_1943726_0_0_1"/>
<dbReference type="eggNOG" id="KOG1718">
    <property type="taxonomic scope" value="Eukaryota"/>
</dbReference>
<dbReference type="PROSITE" id="PS50056">
    <property type="entry name" value="TYR_PHOSPHATASE_2"/>
    <property type="match status" value="1"/>
</dbReference>
<dbReference type="GO" id="GO:0005737">
    <property type="term" value="C:cytoplasm"/>
    <property type="evidence" value="ECO:0007669"/>
    <property type="project" value="TreeGrafter"/>
</dbReference>
<dbReference type="EnsemblProtists" id="PYU1_T007307">
    <property type="protein sequence ID" value="PYU1_T007307"/>
    <property type="gene ID" value="PYU1_G007291"/>
</dbReference>
<dbReference type="AlphaFoldDB" id="K3WQR5"/>
<protein>
    <recommendedName>
        <fullName evidence="7">Tyrosine specific protein phosphatases domain-containing protein</fullName>
    </recommendedName>
</protein>